<dbReference type="EMBL" id="JAMDMJ010000011">
    <property type="protein sequence ID" value="MCY9596166.1"/>
    <property type="molecule type" value="Genomic_DNA"/>
</dbReference>
<evidence type="ECO:0000256" key="2">
    <source>
        <dbReference type="ARBA" id="ARBA00022475"/>
    </source>
</evidence>
<keyword evidence="3" id="KW-0547">Nucleotide-binding</keyword>
<evidence type="ECO:0000256" key="5">
    <source>
        <dbReference type="ARBA" id="ARBA00022967"/>
    </source>
</evidence>
<gene>
    <name evidence="8" type="ORF">M5X16_10305</name>
</gene>
<evidence type="ECO:0000256" key="4">
    <source>
        <dbReference type="ARBA" id="ARBA00022840"/>
    </source>
</evidence>
<dbReference type="PROSITE" id="PS50893">
    <property type="entry name" value="ABC_TRANSPORTER_2"/>
    <property type="match status" value="1"/>
</dbReference>
<dbReference type="InterPro" id="IPR003593">
    <property type="entry name" value="AAA+_ATPase"/>
</dbReference>
<evidence type="ECO:0000256" key="6">
    <source>
        <dbReference type="ARBA" id="ARBA00023136"/>
    </source>
</evidence>
<dbReference type="CDD" id="cd03293">
    <property type="entry name" value="ABC_NrtD_SsuB_transporters"/>
    <property type="match status" value="1"/>
</dbReference>
<keyword evidence="6" id="KW-0472">Membrane</keyword>
<sequence length="280" mass="30271">MSGWGQLAEEALYTEAPAGDKRRAVSGNDAGQSGESLFGASVRLQGVHKSFGGKKVLHELDLTIRPGQFIAVAGRSGSGKSTLLRLLAGLEKPAEGRIEIDGRPVSGIGRDITVMFQEARLLPWKTVLDNVGIGLSGNWRPRALHVLGQVGLTDRAGEWPGVLSGGQKQRVALARALVRQPKLLLLDEPLSALDALTRLEMQQLIGTLRQRHGFTTVLVTHDVSEAVRLADRILLIEDGKIALDADNPAPWPRDQANPEFARLEKRVLERIMQTGGGNGR</sequence>
<dbReference type="GO" id="GO:0005524">
    <property type="term" value="F:ATP binding"/>
    <property type="evidence" value="ECO:0007669"/>
    <property type="project" value="UniProtKB-KW"/>
</dbReference>
<dbReference type="Pfam" id="PF00005">
    <property type="entry name" value="ABC_tran"/>
    <property type="match status" value="1"/>
</dbReference>
<dbReference type="InterPro" id="IPR017871">
    <property type="entry name" value="ABC_transporter-like_CS"/>
</dbReference>
<dbReference type="InterPro" id="IPR003439">
    <property type="entry name" value="ABC_transporter-like_ATP-bd"/>
</dbReference>
<dbReference type="SMART" id="SM00382">
    <property type="entry name" value="AAA"/>
    <property type="match status" value="1"/>
</dbReference>
<evidence type="ECO:0000259" key="7">
    <source>
        <dbReference type="PROSITE" id="PS50893"/>
    </source>
</evidence>
<dbReference type="GeneID" id="95375272"/>
<feature type="domain" description="ABC transporter" evidence="7">
    <location>
        <begin position="42"/>
        <end position="263"/>
    </location>
</feature>
<protein>
    <submittedName>
        <fullName evidence="8">ATP-binding cassette domain-containing protein</fullName>
    </submittedName>
</protein>
<keyword evidence="4 8" id="KW-0067">ATP-binding</keyword>
<name>A0ABT4FE15_9BACL</name>
<organism evidence="8 9">
    <name type="scientific">Paenibacillus chitinolyticus</name>
    <dbReference type="NCBI Taxonomy" id="79263"/>
    <lineage>
        <taxon>Bacteria</taxon>
        <taxon>Bacillati</taxon>
        <taxon>Bacillota</taxon>
        <taxon>Bacilli</taxon>
        <taxon>Bacillales</taxon>
        <taxon>Paenibacillaceae</taxon>
        <taxon>Paenibacillus</taxon>
    </lineage>
</organism>
<dbReference type="SUPFAM" id="SSF52540">
    <property type="entry name" value="P-loop containing nucleoside triphosphate hydrolases"/>
    <property type="match status" value="1"/>
</dbReference>
<keyword evidence="2" id="KW-1003">Cell membrane</keyword>
<evidence type="ECO:0000256" key="1">
    <source>
        <dbReference type="ARBA" id="ARBA00022448"/>
    </source>
</evidence>
<dbReference type="Gene3D" id="3.40.50.300">
    <property type="entry name" value="P-loop containing nucleotide triphosphate hydrolases"/>
    <property type="match status" value="1"/>
</dbReference>
<dbReference type="RefSeq" id="WP_206735007.1">
    <property type="nucleotide sequence ID" value="NZ_CP026520.1"/>
</dbReference>
<accession>A0ABT4FE15</accession>
<keyword evidence="9" id="KW-1185">Reference proteome</keyword>
<dbReference type="Proteomes" id="UP001527202">
    <property type="component" value="Unassembled WGS sequence"/>
</dbReference>
<reference evidence="8 9" key="1">
    <citation type="submission" date="2022-05" db="EMBL/GenBank/DDBJ databases">
        <title>Genome Sequencing of Bee-Associated Microbes.</title>
        <authorList>
            <person name="Dunlap C."/>
        </authorList>
    </citation>
    <scope>NUCLEOTIDE SEQUENCE [LARGE SCALE GENOMIC DNA]</scope>
    <source>
        <strain evidence="8 9">NRRL B-23120</strain>
    </source>
</reference>
<comment type="caution">
    <text evidence="8">The sequence shown here is derived from an EMBL/GenBank/DDBJ whole genome shotgun (WGS) entry which is preliminary data.</text>
</comment>
<evidence type="ECO:0000256" key="3">
    <source>
        <dbReference type="ARBA" id="ARBA00022741"/>
    </source>
</evidence>
<keyword evidence="1" id="KW-0813">Transport</keyword>
<dbReference type="PROSITE" id="PS00211">
    <property type="entry name" value="ABC_TRANSPORTER_1"/>
    <property type="match status" value="1"/>
</dbReference>
<dbReference type="InterPro" id="IPR050166">
    <property type="entry name" value="ABC_transporter_ATP-bind"/>
</dbReference>
<dbReference type="InterPro" id="IPR027417">
    <property type="entry name" value="P-loop_NTPase"/>
</dbReference>
<dbReference type="PANTHER" id="PTHR42788:SF17">
    <property type="entry name" value="ALIPHATIC SULFONATES IMPORT ATP-BINDING PROTEIN SSUB"/>
    <property type="match status" value="1"/>
</dbReference>
<dbReference type="PANTHER" id="PTHR42788">
    <property type="entry name" value="TAURINE IMPORT ATP-BINDING PROTEIN-RELATED"/>
    <property type="match status" value="1"/>
</dbReference>
<evidence type="ECO:0000313" key="9">
    <source>
        <dbReference type="Proteomes" id="UP001527202"/>
    </source>
</evidence>
<proteinExistence type="predicted"/>
<keyword evidence="5" id="KW-1278">Translocase</keyword>
<evidence type="ECO:0000313" key="8">
    <source>
        <dbReference type="EMBL" id="MCY9596166.1"/>
    </source>
</evidence>